<feature type="transmembrane region" description="Helical" evidence="1">
    <location>
        <begin position="223"/>
        <end position="244"/>
    </location>
</feature>
<organism evidence="2 3">
    <name type="scientific">Cocos nucifera</name>
    <name type="common">Coconut palm</name>
    <dbReference type="NCBI Taxonomy" id="13894"/>
    <lineage>
        <taxon>Eukaryota</taxon>
        <taxon>Viridiplantae</taxon>
        <taxon>Streptophyta</taxon>
        <taxon>Embryophyta</taxon>
        <taxon>Tracheophyta</taxon>
        <taxon>Spermatophyta</taxon>
        <taxon>Magnoliopsida</taxon>
        <taxon>Liliopsida</taxon>
        <taxon>Arecaceae</taxon>
        <taxon>Arecoideae</taxon>
        <taxon>Cocoseae</taxon>
        <taxon>Attaleinae</taxon>
        <taxon>Cocos</taxon>
    </lineage>
</organism>
<evidence type="ECO:0000313" key="3">
    <source>
        <dbReference type="Proteomes" id="UP000797356"/>
    </source>
</evidence>
<dbReference type="Proteomes" id="UP000797356">
    <property type="component" value="Chromosome 7"/>
</dbReference>
<reference evidence="2" key="1">
    <citation type="journal article" date="2017" name="Gigascience">
        <title>The genome draft of coconut (Cocos nucifera).</title>
        <authorList>
            <person name="Xiao Y."/>
            <person name="Xu P."/>
            <person name="Fan H."/>
            <person name="Baudouin L."/>
            <person name="Xia W."/>
            <person name="Bocs S."/>
            <person name="Xu J."/>
            <person name="Li Q."/>
            <person name="Guo A."/>
            <person name="Zhou L."/>
            <person name="Li J."/>
            <person name="Wu Y."/>
            <person name="Ma Z."/>
            <person name="Armero A."/>
            <person name="Issali A.E."/>
            <person name="Liu N."/>
            <person name="Peng M."/>
            <person name="Yang Y."/>
        </authorList>
    </citation>
    <scope>NUCLEOTIDE SEQUENCE</scope>
    <source>
        <tissue evidence="2">Spear leaf of Hainan Tall coconut</tissue>
    </source>
</reference>
<accession>A0A8K0IDX7</accession>
<reference evidence="2" key="2">
    <citation type="submission" date="2019-07" db="EMBL/GenBank/DDBJ databases">
        <authorList>
            <person name="Yang Y."/>
            <person name="Bocs S."/>
            <person name="Baudouin L."/>
        </authorList>
    </citation>
    <scope>NUCLEOTIDE SEQUENCE</scope>
    <source>
        <tissue evidence="2">Spear leaf of Hainan Tall coconut</tissue>
    </source>
</reference>
<dbReference type="AlphaFoldDB" id="A0A8K0IDX7"/>
<gene>
    <name evidence="2" type="ORF">COCNU_07G003530</name>
</gene>
<name>A0A8K0IDX7_COCNU</name>
<comment type="caution">
    <text evidence="2">The sequence shown here is derived from an EMBL/GenBank/DDBJ whole genome shotgun (WGS) entry which is preliminary data.</text>
</comment>
<evidence type="ECO:0000256" key="1">
    <source>
        <dbReference type="SAM" id="Phobius"/>
    </source>
</evidence>
<keyword evidence="1" id="KW-0812">Transmembrane</keyword>
<dbReference type="PANTHER" id="PTHR33994">
    <property type="entry name" value="OS04G0515000 PROTEIN"/>
    <property type="match status" value="1"/>
</dbReference>
<sequence>MALNLLPTYRYPAIPYAEIAWRHHHRRRRPSILFVIAALRRLVIIPAAIVLLIPTLYFLATVPSPLPKVSIDSFSVTKFNATSTRDVSVEFDATVRAEHRLLSASVRCFHRGTVSVFYSGVTIAEGVSPEFCQWTGRVTEFHTTLKGSNIVLSVAESDGLERKQRRGDLMALEVEIKLPSRFADVVARCRVIRACSELKAQTCAVEEKSSFQQKVDREVLSCLLMLALWVLIVSILAIDLLGLVY</sequence>
<keyword evidence="1" id="KW-0472">Membrane</keyword>
<keyword evidence="1" id="KW-1133">Transmembrane helix</keyword>
<dbReference type="EMBL" id="CM017878">
    <property type="protein sequence ID" value="KAG1354241.1"/>
    <property type="molecule type" value="Genomic_DNA"/>
</dbReference>
<evidence type="ECO:0000313" key="2">
    <source>
        <dbReference type="EMBL" id="KAG1354241.1"/>
    </source>
</evidence>
<feature type="transmembrane region" description="Helical" evidence="1">
    <location>
        <begin position="32"/>
        <end position="60"/>
    </location>
</feature>
<protein>
    <submittedName>
        <fullName evidence="2">Putative NDR1/HIN1-like protein 2</fullName>
    </submittedName>
</protein>
<keyword evidence="3" id="KW-1185">Reference proteome</keyword>
<proteinExistence type="predicted"/>